<dbReference type="EMBL" id="JTCM02000005">
    <property type="protein sequence ID" value="NEU71765.1"/>
    <property type="molecule type" value="Genomic_DNA"/>
</dbReference>
<evidence type="ECO:0000313" key="2">
    <source>
        <dbReference type="Proteomes" id="UP000031549"/>
    </source>
</evidence>
<sequence>MGDARVGKSTTSRLLVELYLKHNLNMRVYYHGHRNKLDIYAQKNLKICYLGFSQGDSDQLLVDLEIFCNTTDVLLTDMPGQNFPEFKVFEKSVFFLENLNGLGYRVTFLHPLSNRKDCVEYLRELYQYFGNQADYVVLKNYYFGKNFKYYDGGEVQEEINALKGIELVLGKLSDNIYQELEDSKLPYSEAIQPTYSINVIYRSIIFNWMNKFHSLVSTNETAASYLGLTMSRVELSPEQKVF</sequence>
<comment type="caution">
    <text evidence="1">The sequence shown here is derived from an EMBL/GenBank/DDBJ whole genome shotgun (WGS) entry which is preliminary data.</text>
</comment>
<organism evidence="1 2">
    <name type="scientific">Hassallia byssoidea VB512170</name>
    <dbReference type="NCBI Taxonomy" id="1304833"/>
    <lineage>
        <taxon>Bacteria</taxon>
        <taxon>Bacillati</taxon>
        <taxon>Cyanobacteriota</taxon>
        <taxon>Cyanophyceae</taxon>
        <taxon>Nostocales</taxon>
        <taxon>Tolypothrichaceae</taxon>
        <taxon>Hassallia</taxon>
    </lineage>
</organism>
<dbReference type="AlphaFoldDB" id="A0A846H3H5"/>
<protein>
    <submittedName>
        <fullName evidence="1">Uncharacterized protein</fullName>
    </submittedName>
</protein>
<reference evidence="1 2" key="1">
    <citation type="journal article" date="2015" name="Genome Announc.">
        <title>Draft Genome Sequence of Cyanobacterium Hassallia byssoidea Strain VB512170, Isolated from Monuments in India.</title>
        <authorList>
            <person name="Singh D."/>
            <person name="Chandrababunaidu M.M."/>
            <person name="Panda A."/>
            <person name="Sen D."/>
            <person name="Bhattacharyya S."/>
            <person name="Adhikary S.P."/>
            <person name="Tripathy S."/>
        </authorList>
    </citation>
    <scope>NUCLEOTIDE SEQUENCE [LARGE SCALE GENOMIC DNA]</scope>
    <source>
        <strain evidence="1 2">VB512170</strain>
    </source>
</reference>
<name>A0A846H3H5_9CYAN</name>
<accession>A0A846H3H5</accession>
<gene>
    <name evidence="1" type="ORF">PI95_004000</name>
</gene>
<keyword evidence="2" id="KW-1185">Reference proteome</keyword>
<dbReference type="Proteomes" id="UP000031549">
    <property type="component" value="Unassembled WGS sequence"/>
</dbReference>
<evidence type="ECO:0000313" key="1">
    <source>
        <dbReference type="EMBL" id="NEU71765.1"/>
    </source>
</evidence>
<proteinExistence type="predicted"/>